<dbReference type="SMART" id="SM00028">
    <property type="entry name" value="TPR"/>
    <property type="match status" value="11"/>
</dbReference>
<keyword evidence="1" id="KW-0802">TPR repeat</keyword>
<evidence type="ECO:0000256" key="2">
    <source>
        <dbReference type="SAM" id="Coils"/>
    </source>
</evidence>
<dbReference type="InterPro" id="IPR019734">
    <property type="entry name" value="TPR_rpt"/>
</dbReference>
<dbReference type="InterPro" id="IPR011990">
    <property type="entry name" value="TPR-like_helical_dom_sf"/>
</dbReference>
<feature type="chain" id="PRO_5012782698" description="Tetratricopeptide repeat protein" evidence="3">
    <location>
        <begin position="22"/>
        <end position="1001"/>
    </location>
</feature>
<dbReference type="KEGG" id="tje:TJEJU_3161"/>
<feature type="repeat" description="TPR" evidence="1">
    <location>
        <begin position="279"/>
        <end position="312"/>
    </location>
</feature>
<dbReference type="PANTHER" id="PTHR12558">
    <property type="entry name" value="CELL DIVISION CYCLE 16,23,27"/>
    <property type="match status" value="1"/>
</dbReference>
<dbReference type="SMART" id="SM00671">
    <property type="entry name" value="SEL1"/>
    <property type="match status" value="5"/>
</dbReference>
<dbReference type="InterPro" id="IPR006597">
    <property type="entry name" value="Sel1-like"/>
</dbReference>
<gene>
    <name evidence="4" type="ORF">TJEJU_3161</name>
</gene>
<sequence>MKYKYLFITLCYFLSFLNAEGQNTEVQTNIDAKFHRAITLYNNKAYSGAQRVFKEVSENTAKHNLQTDSDFYDAMCAIKLNQTDADKKVLDFVKKHPYSSKKEKAFLNVGNYYFANRKASHSLKWYSKVNPALLNVEENKELNYKMGYALLVSNYFEDAKKKFATLLGDPRYGTDARYFYGYISYRQENYGEAEDNLSQLADNETYKSEANYYLLDMAFKSGKFDKAAQIGEKIFPKAKEKQKSDISKIIGESYFNLEKYDKAVPYLNQYEGKKGKWTNTDYYYLGYSYYKLEDYESAIGQFNKIINGQNSVAQSAYYHLGECYLKAEKKNEALNAFKNASEMNFNPVITADADFNYAKLSYEEGNPYKSVPDVLKAYLAKYPQSPNSKEISGLLITSYLNQQDYQGAIDYLKTNQSADNNALANEVSLYRGIQLFNEQKLKKSLPHFLIATDAVNDTIKNKGYYWLAETNYLLGNYDNAVKSFSKISSPNFEEAKYLNYNMAYAYFKQKDYDNATTYFEEFLKENIDENDLNDDASNRLGDSYYATKRYGKAMQAYEKVIQEGGSGSDYAQYQKAMSNGLIGDSDAKVSDLKQLIKDFPTSNLKDDALFQLGTTYTSKGNSNQAKKAYNQLLLEHAQSGYVPTVLLRQGLLEYNKGNNKDALIKFKEVVAKFPNSNEAKQAVASARNVYVDIGKVNEYASWVKTVDFVNVTNSDIDNTTYEAAENKFLENDQVRAISGFKTYLRDFPNGIHALKANFYLGQLYFNGTKKQTAVPHYTYVIKAGVNEFSEEALAKLSQLYLEKENWNKAIPLLERLEQEGNIDQNLIFAQSNLMKGYYDRKDYPKAVTYAEKVLTNGKIDQVVGEDAQIILARSAIKTNDFNTAQDYYSALDNTATGELKAETLYYKAFFLHEEEAYESSNEEVQNLIANYSKYQYWGVKSYIIMAKNYYKLKDAYQATYILDNIVKNFTQFKDLNEEAKNELNKIKSKEAKTNESINSKQ</sequence>
<keyword evidence="3" id="KW-0732">Signal</keyword>
<name>A0A238UCN1_9FLAO</name>
<dbReference type="PANTHER" id="PTHR12558:SF13">
    <property type="entry name" value="CELL DIVISION CYCLE PROTEIN 27 HOMOLOG"/>
    <property type="match status" value="1"/>
</dbReference>
<evidence type="ECO:0000256" key="3">
    <source>
        <dbReference type="SAM" id="SignalP"/>
    </source>
</evidence>
<feature type="repeat" description="TPR" evidence="1">
    <location>
        <begin position="314"/>
        <end position="347"/>
    </location>
</feature>
<keyword evidence="5" id="KW-1185">Reference proteome</keyword>
<evidence type="ECO:0008006" key="6">
    <source>
        <dbReference type="Google" id="ProtNLM"/>
    </source>
</evidence>
<dbReference type="OrthoDB" id="9814448at2"/>
<organism evidence="4 5">
    <name type="scientific">Tenacibaculum jejuense</name>
    <dbReference type="NCBI Taxonomy" id="584609"/>
    <lineage>
        <taxon>Bacteria</taxon>
        <taxon>Pseudomonadati</taxon>
        <taxon>Bacteroidota</taxon>
        <taxon>Flavobacteriia</taxon>
        <taxon>Flavobacteriales</taxon>
        <taxon>Flavobacteriaceae</taxon>
        <taxon>Tenacibaculum</taxon>
    </lineage>
</organism>
<accession>A0A238UCN1</accession>
<dbReference type="SUPFAM" id="SSF81901">
    <property type="entry name" value="HCP-like"/>
    <property type="match status" value="1"/>
</dbReference>
<dbReference type="Gene3D" id="1.25.40.10">
    <property type="entry name" value="Tetratricopeptide repeat domain"/>
    <property type="match status" value="8"/>
</dbReference>
<evidence type="ECO:0000256" key="1">
    <source>
        <dbReference type="PROSITE-ProRule" id="PRU00339"/>
    </source>
</evidence>
<keyword evidence="2" id="KW-0175">Coiled coil</keyword>
<dbReference type="Pfam" id="PF12895">
    <property type="entry name" value="ANAPC3"/>
    <property type="match status" value="1"/>
</dbReference>
<dbReference type="EMBL" id="LT899436">
    <property type="protein sequence ID" value="SNR16815.1"/>
    <property type="molecule type" value="Genomic_DNA"/>
</dbReference>
<dbReference type="Pfam" id="PF13174">
    <property type="entry name" value="TPR_6"/>
    <property type="match status" value="3"/>
</dbReference>
<evidence type="ECO:0000313" key="5">
    <source>
        <dbReference type="Proteomes" id="UP000215214"/>
    </source>
</evidence>
<feature type="signal peptide" evidence="3">
    <location>
        <begin position="1"/>
        <end position="21"/>
    </location>
</feature>
<reference evidence="4 5" key="1">
    <citation type="submission" date="2017-07" db="EMBL/GenBank/DDBJ databases">
        <authorList>
            <person name="Sun Z.S."/>
            <person name="Albrecht U."/>
            <person name="Echele G."/>
            <person name="Lee C.C."/>
        </authorList>
    </citation>
    <scope>NUCLEOTIDE SEQUENCE [LARGE SCALE GENOMIC DNA]</scope>
    <source>
        <strain evidence="5">type strain: KCTC 22618</strain>
    </source>
</reference>
<feature type="repeat" description="TPR" evidence="1">
    <location>
        <begin position="496"/>
        <end position="529"/>
    </location>
</feature>
<dbReference type="Proteomes" id="UP000215214">
    <property type="component" value="Chromosome TJEJU"/>
</dbReference>
<evidence type="ECO:0000313" key="4">
    <source>
        <dbReference type="EMBL" id="SNR16815.1"/>
    </source>
</evidence>
<dbReference type="SUPFAM" id="SSF48452">
    <property type="entry name" value="TPR-like"/>
    <property type="match status" value="3"/>
</dbReference>
<dbReference type="RefSeq" id="WP_095073631.1">
    <property type="nucleotide sequence ID" value="NZ_LT899436.1"/>
</dbReference>
<protein>
    <recommendedName>
        <fullName evidence="6">Tetratricopeptide repeat protein</fullName>
    </recommendedName>
</protein>
<dbReference type="PROSITE" id="PS50005">
    <property type="entry name" value="TPR"/>
    <property type="match status" value="3"/>
</dbReference>
<dbReference type="AlphaFoldDB" id="A0A238UCN1"/>
<proteinExistence type="predicted"/>
<feature type="coiled-coil region" evidence="2">
    <location>
        <begin position="962"/>
        <end position="996"/>
    </location>
</feature>
<dbReference type="Pfam" id="PF13432">
    <property type="entry name" value="TPR_16"/>
    <property type="match status" value="2"/>
</dbReference>